<dbReference type="SUPFAM" id="SSF55347">
    <property type="entry name" value="Glyceraldehyde-3-phosphate dehydrogenase-like, C-terminal domain"/>
    <property type="match status" value="1"/>
</dbReference>
<accession>A0A1B1MPJ3</accession>
<dbReference type="InterPro" id="IPR000683">
    <property type="entry name" value="Gfo/Idh/MocA-like_OxRdtase_N"/>
</dbReference>
<reference evidence="5 6" key="1">
    <citation type="submission" date="2016-07" db="EMBL/GenBank/DDBJ databases">
        <title>Enhancement of antibiotic productionsby engineered nitrateutilization in actinobacteria.</title>
        <authorList>
            <person name="Meng S.C."/>
        </authorList>
    </citation>
    <scope>NUCLEOTIDE SEQUENCE [LARGE SCALE GENOMIC DNA]</scope>
    <source>
        <strain evidence="5 6">NRRL 2936</strain>
    </source>
</reference>
<evidence type="ECO:0000313" key="5">
    <source>
        <dbReference type="EMBL" id="ANS70529.1"/>
    </source>
</evidence>
<feature type="domain" description="Gfo/Idh/MocA-like oxidoreductase N-terminal" evidence="3">
    <location>
        <begin position="2"/>
        <end position="92"/>
    </location>
</feature>
<evidence type="ECO:0000313" key="6">
    <source>
        <dbReference type="Proteomes" id="UP000092598"/>
    </source>
</evidence>
<evidence type="ECO:0000259" key="3">
    <source>
        <dbReference type="Pfam" id="PF01408"/>
    </source>
</evidence>
<dbReference type="GO" id="GO:0016491">
    <property type="term" value="F:oxidoreductase activity"/>
    <property type="evidence" value="ECO:0007669"/>
    <property type="project" value="UniProtKB-KW"/>
</dbReference>
<dbReference type="Gene3D" id="3.40.50.720">
    <property type="entry name" value="NAD(P)-binding Rossmann-like Domain"/>
    <property type="match status" value="1"/>
</dbReference>
<feature type="domain" description="GFO/IDH/MocA-like oxidoreductase" evidence="4">
    <location>
        <begin position="103"/>
        <end position="219"/>
    </location>
</feature>
<dbReference type="SUPFAM" id="SSF51735">
    <property type="entry name" value="NAD(P)-binding Rossmann-fold domains"/>
    <property type="match status" value="1"/>
</dbReference>
<dbReference type="KEGG" id="sls:SLINC_8305"/>
<dbReference type="InterPro" id="IPR055170">
    <property type="entry name" value="GFO_IDH_MocA-like_dom"/>
</dbReference>
<evidence type="ECO:0000259" key="4">
    <source>
        <dbReference type="Pfam" id="PF22725"/>
    </source>
</evidence>
<dbReference type="PANTHER" id="PTHR22604:SF105">
    <property type="entry name" value="TRANS-1,2-DIHYDROBENZENE-1,2-DIOL DEHYDROGENASE"/>
    <property type="match status" value="1"/>
</dbReference>
<dbReference type="GO" id="GO:0000166">
    <property type="term" value="F:nucleotide binding"/>
    <property type="evidence" value="ECO:0007669"/>
    <property type="project" value="InterPro"/>
</dbReference>
<dbReference type="Gene3D" id="3.30.360.10">
    <property type="entry name" value="Dihydrodipicolinate Reductase, domain 2"/>
    <property type="match status" value="1"/>
</dbReference>
<keyword evidence="6" id="KW-1185">Reference proteome</keyword>
<dbReference type="InterPro" id="IPR050984">
    <property type="entry name" value="Gfo/Idh/MocA_domain"/>
</dbReference>
<evidence type="ECO:0000256" key="2">
    <source>
        <dbReference type="ARBA" id="ARBA00023002"/>
    </source>
</evidence>
<dbReference type="PATRIC" id="fig|1915.4.peg.9145"/>
<dbReference type="Proteomes" id="UP000092598">
    <property type="component" value="Chromosome"/>
</dbReference>
<name>A0A1B1MPJ3_STRLN</name>
<dbReference type="PANTHER" id="PTHR22604">
    <property type="entry name" value="OXIDOREDUCTASES"/>
    <property type="match status" value="1"/>
</dbReference>
<dbReference type="EMBL" id="CP016438">
    <property type="protein sequence ID" value="ANS70529.1"/>
    <property type="molecule type" value="Genomic_DNA"/>
</dbReference>
<protein>
    <submittedName>
        <fullName evidence="5">Putative NDP-hexose-3-ketoreductase</fullName>
    </submittedName>
</protein>
<sequence>MDLVVVAGRDPARTERVAARFGAEPAPAYEQVLERADIEAVYIPLPNSLHHHWASAALQAGKHVLVEKPMAMTAEEVADLVSLAADRNLVLRENVMFPHHPRHRRVRELLDGGTIGRLRGVHAVFGIPMPPPGDIRHRPELGGGALLDVGVYPVRAAQLFVDGALRVAGACVEEDADTGVDVSGSALLHTADGVLATLAFGYGVSYRGAYELWGEEGRITVERAFAPVRGVSAVRVERDGRTEEVLVPPWDQVRGAVETFARSVRQPDPAPAEGAVSRARLLSEVRATAHRSTCAVPPPT</sequence>
<proteinExistence type="inferred from homology"/>
<dbReference type="Pfam" id="PF01408">
    <property type="entry name" value="GFO_IDH_MocA"/>
    <property type="match status" value="1"/>
</dbReference>
<dbReference type="Pfam" id="PF22725">
    <property type="entry name" value="GFO_IDH_MocA_C3"/>
    <property type="match status" value="1"/>
</dbReference>
<comment type="similarity">
    <text evidence="1">Belongs to the Gfo/Idh/MocA family.</text>
</comment>
<dbReference type="AlphaFoldDB" id="A0A1B1MPJ3"/>
<dbReference type="STRING" id="1915.SLINC_8305"/>
<organism evidence="5 6">
    <name type="scientific">Streptomyces lincolnensis</name>
    <dbReference type="NCBI Taxonomy" id="1915"/>
    <lineage>
        <taxon>Bacteria</taxon>
        <taxon>Bacillati</taxon>
        <taxon>Actinomycetota</taxon>
        <taxon>Actinomycetes</taxon>
        <taxon>Kitasatosporales</taxon>
        <taxon>Streptomycetaceae</taxon>
        <taxon>Streptomyces</taxon>
    </lineage>
</organism>
<dbReference type="InterPro" id="IPR036291">
    <property type="entry name" value="NAD(P)-bd_dom_sf"/>
</dbReference>
<keyword evidence="2" id="KW-0560">Oxidoreductase</keyword>
<gene>
    <name evidence="5" type="ORF">SLINC_8305</name>
</gene>
<evidence type="ECO:0000256" key="1">
    <source>
        <dbReference type="ARBA" id="ARBA00010928"/>
    </source>
</evidence>